<dbReference type="AlphaFoldDB" id="J9H075"/>
<sequence>MFKNKFLKGKKLVFSYLLLFFQHLEKEIFCFRTFWDYNSDNSRELCIFALL</sequence>
<organism evidence="1">
    <name type="scientific">gut metagenome</name>
    <dbReference type="NCBI Taxonomy" id="749906"/>
    <lineage>
        <taxon>unclassified sequences</taxon>
        <taxon>metagenomes</taxon>
        <taxon>organismal metagenomes</taxon>
    </lineage>
</organism>
<accession>J9H075</accession>
<comment type="caution">
    <text evidence="1">The sequence shown here is derived from an EMBL/GenBank/DDBJ whole genome shotgun (WGS) entry which is preliminary data.</text>
</comment>
<name>J9H075_9ZZZZ</name>
<gene>
    <name evidence="1" type="ORF">EVA_05223</name>
</gene>
<proteinExistence type="predicted"/>
<dbReference type="EMBL" id="AMCI01001094">
    <property type="protein sequence ID" value="EJX06665.1"/>
    <property type="molecule type" value="Genomic_DNA"/>
</dbReference>
<reference evidence="1" key="1">
    <citation type="journal article" date="2012" name="PLoS ONE">
        <title>Gene sets for utilization of primary and secondary nutrition supplies in the distal gut of endangered iberian lynx.</title>
        <authorList>
            <person name="Alcaide M."/>
            <person name="Messina E."/>
            <person name="Richter M."/>
            <person name="Bargiela R."/>
            <person name="Peplies J."/>
            <person name="Huws S.A."/>
            <person name="Newbold C.J."/>
            <person name="Golyshin P.N."/>
            <person name="Simon M.A."/>
            <person name="Lopez G."/>
            <person name="Yakimov M.M."/>
            <person name="Ferrer M."/>
        </authorList>
    </citation>
    <scope>NUCLEOTIDE SEQUENCE</scope>
</reference>
<protein>
    <submittedName>
        <fullName evidence="1">Uncharacterized protein</fullName>
    </submittedName>
</protein>
<evidence type="ECO:0000313" key="1">
    <source>
        <dbReference type="EMBL" id="EJX06665.1"/>
    </source>
</evidence>